<dbReference type="PANTHER" id="PTHR13586">
    <property type="entry name" value="SCD6 PROTEIN-RELATED"/>
    <property type="match status" value="1"/>
</dbReference>
<gene>
    <name evidence="6" type="ORF">AALP_AAs54756U000100</name>
</gene>
<feature type="compositionally biased region" description="Gly residues" evidence="3">
    <location>
        <begin position="64"/>
        <end position="82"/>
    </location>
</feature>
<evidence type="ECO:0000313" key="7">
    <source>
        <dbReference type="Proteomes" id="UP000029120"/>
    </source>
</evidence>
<sequence>PLPFSGLIYLNCLSMQPVYNKDDFFDSLSSNAIDRDSQNARPRFSEQRKLDTETFGEFSRFRGGRGGRGGYGRNGHSRGGYGGRGYGGYGGRGGYGYGGRGQGRGVSNRTS</sequence>
<dbReference type="PANTHER" id="PTHR13586:SF0">
    <property type="entry name" value="TRAILER HITCH, ISOFORM H"/>
    <property type="match status" value="1"/>
</dbReference>
<reference evidence="7" key="1">
    <citation type="journal article" date="2015" name="Nat. Plants">
        <title>Genome expansion of Arabis alpina linked with retrotransposition and reduced symmetric DNA methylation.</title>
        <authorList>
            <person name="Willing E.M."/>
            <person name="Rawat V."/>
            <person name="Mandakova T."/>
            <person name="Maumus F."/>
            <person name="James G.V."/>
            <person name="Nordstroem K.J."/>
            <person name="Becker C."/>
            <person name="Warthmann N."/>
            <person name="Chica C."/>
            <person name="Szarzynska B."/>
            <person name="Zytnicki M."/>
            <person name="Albani M.C."/>
            <person name="Kiefer C."/>
            <person name="Bergonzi S."/>
            <person name="Castaings L."/>
            <person name="Mateos J.L."/>
            <person name="Berns M.C."/>
            <person name="Bujdoso N."/>
            <person name="Piofczyk T."/>
            <person name="de Lorenzo L."/>
            <person name="Barrero-Sicilia C."/>
            <person name="Mateos I."/>
            <person name="Piednoel M."/>
            <person name="Hagmann J."/>
            <person name="Chen-Min-Tao R."/>
            <person name="Iglesias-Fernandez R."/>
            <person name="Schuster S.C."/>
            <person name="Alonso-Blanco C."/>
            <person name="Roudier F."/>
            <person name="Carbonero P."/>
            <person name="Paz-Ares J."/>
            <person name="Davis S.J."/>
            <person name="Pecinka A."/>
            <person name="Quesneville H."/>
            <person name="Colot V."/>
            <person name="Lysak M.A."/>
            <person name="Weigel D."/>
            <person name="Coupland G."/>
            <person name="Schneeberger K."/>
        </authorList>
    </citation>
    <scope>NUCLEOTIDE SEQUENCE [LARGE SCALE GENOMIC DNA]</scope>
    <source>
        <strain evidence="7">cv. Pajares</strain>
    </source>
</reference>
<feature type="compositionally biased region" description="Gly residues" evidence="3">
    <location>
        <begin position="92"/>
        <end position="104"/>
    </location>
</feature>
<accession>A0A087FZ83</accession>
<feature type="domain" description="FFD box profile" evidence="4">
    <location>
        <begin position="17"/>
        <end position="32"/>
    </location>
</feature>
<dbReference type="GO" id="GO:0034063">
    <property type="term" value="P:stress granule assembly"/>
    <property type="evidence" value="ECO:0007669"/>
    <property type="project" value="TreeGrafter"/>
</dbReference>
<dbReference type="Proteomes" id="UP000029120">
    <property type="component" value="Unassembled WGS sequence"/>
</dbReference>
<evidence type="ECO:0000259" key="4">
    <source>
        <dbReference type="PROSITE" id="PS51513"/>
    </source>
</evidence>
<dbReference type="OrthoDB" id="21539at2759"/>
<dbReference type="EMBL" id="KL984042">
    <property type="protein sequence ID" value="KFK22935.1"/>
    <property type="molecule type" value="Genomic_DNA"/>
</dbReference>
<dbReference type="SMART" id="SM01199">
    <property type="entry name" value="FDF"/>
    <property type="match status" value="1"/>
</dbReference>
<evidence type="ECO:0000313" key="6">
    <source>
        <dbReference type="EMBL" id="KFK22935.1"/>
    </source>
</evidence>
<dbReference type="eggNOG" id="KOG1073">
    <property type="taxonomic scope" value="Eukaryota"/>
</dbReference>
<dbReference type="Gramene" id="KFK22935">
    <property type="protein sequence ID" value="KFK22935"/>
    <property type="gene ID" value="AALP_AAs54756U000100"/>
</dbReference>
<proteinExistence type="predicted"/>
<feature type="domain" description="TFG box profile" evidence="5">
    <location>
        <begin position="39"/>
        <end position="59"/>
    </location>
</feature>
<dbReference type="GO" id="GO:0003729">
    <property type="term" value="F:mRNA binding"/>
    <property type="evidence" value="ECO:0007669"/>
    <property type="project" value="TreeGrafter"/>
</dbReference>
<organism evidence="6 7">
    <name type="scientific">Arabis alpina</name>
    <name type="common">Alpine rock-cress</name>
    <dbReference type="NCBI Taxonomy" id="50452"/>
    <lineage>
        <taxon>Eukaryota</taxon>
        <taxon>Viridiplantae</taxon>
        <taxon>Streptophyta</taxon>
        <taxon>Embryophyta</taxon>
        <taxon>Tracheophyta</taxon>
        <taxon>Spermatophyta</taxon>
        <taxon>Magnoliopsida</taxon>
        <taxon>eudicotyledons</taxon>
        <taxon>Gunneridae</taxon>
        <taxon>Pentapetalae</taxon>
        <taxon>rosids</taxon>
        <taxon>malvids</taxon>
        <taxon>Brassicales</taxon>
        <taxon>Brassicaceae</taxon>
        <taxon>Arabideae</taxon>
        <taxon>Arabis</taxon>
    </lineage>
</organism>
<name>A0A087FZ83_ARAAL</name>
<evidence type="ECO:0000259" key="5">
    <source>
        <dbReference type="PROSITE" id="PS51536"/>
    </source>
</evidence>
<dbReference type="PROSITE" id="PS51536">
    <property type="entry name" value="TFG"/>
    <property type="match status" value="1"/>
</dbReference>
<evidence type="ECO:0008006" key="8">
    <source>
        <dbReference type="Google" id="ProtNLM"/>
    </source>
</evidence>
<feature type="region of interest" description="Disordered" evidence="3">
    <location>
        <begin position="92"/>
        <end position="111"/>
    </location>
</feature>
<feature type="short sequence motif" description="FFD box" evidence="1">
    <location>
        <begin position="17"/>
        <end position="32"/>
    </location>
</feature>
<keyword evidence="7" id="KW-1185">Reference proteome</keyword>
<dbReference type="PROSITE" id="PS51513">
    <property type="entry name" value="FFD"/>
    <property type="match status" value="1"/>
</dbReference>
<feature type="region of interest" description="Disordered" evidence="3">
    <location>
        <begin position="58"/>
        <end position="82"/>
    </location>
</feature>
<feature type="short sequence motif" description="TFG box" evidence="2">
    <location>
        <begin position="39"/>
        <end position="59"/>
    </location>
</feature>
<dbReference type="GO" id="GO:0033962">
    <property type="term" value="P:P-body assembly"/>
    <property type="evidence" value="ECO:0007669"/>
    <property type="project" value="TreeGrafter"/>
</dbReference>
<feature type="non-terminal residue" evidence="6">
    <location>
        <position position="1"/>
    </location>
</feature>
<dbReference type="Pfam" id="PF09532">
    <property type="entry name" value="FDF"/>
    <property type="match status" value="1"/>
</dbReference>
<dbReference type="AlphaFoldDB" id="A0A087FZ83"/>
<dbReference type="InterPro" id="IPR025768">
    <property type="entry name" value="TFG_box"/>
</dbReference>
<evidence type="ECO:0000256" key="1">
    <source>
        <dbReference type="PROSITE-ProRule" id="PRU00846"/>
    </source>
</evidence>
<dbReference type="InterPro" id="IPR025761">
    <property type="entry name" value="FFD_box"/>
</dbReference>
<dbReference type="GO" id="GO:0000932">
    <property type="term" value="C:P-body"/>
    <property type="evidence" value="ECO:0007669"/>
    <property type="project" value="TreeGrafter"/>
</dbReference>
<dbReference type="InterPro" id="IPR019050">
    <property type="entry name" value="FDF_dom"/>
</dbReference>
<evidence type="ECO:0000256" key="2">
    <source>
        <dbReference type="PROSITE-ProRule" id="PRU00869"/>
    </source>
</evidence>
<evidence type="ECO:0000256" key="3">
    <source>
        <dbReference type="SAM" id="MobiDB-lite"/>
    </source>
</evidence>
<protein>
    <recommendedName>
        <fullName evidence="8">TFG box profile domain-containing protein</fullName>
    </recommendedName>
</protein>